<proteinExistence type="inferred from homology"/>
<accession>A0A1E5RYQ3</accession>
<dbReference type="STRING" id="56408.A0A1E5RYQ3"/>
<comment type="similarity">
    <text evidence="1">Belongs to the prefoldin subunit alpha family.</text>
</comment>
<dbReference type="InterPro" id="IPR004127">
    <property type="entry name" value="Prefoldin_subunit_alpha"/>
</dbReference>
<organism evidence="4 5">
    <name type="scientific">Hanseniaspora osmophila</name>
    <dbReference type="NCBI Taxonomy" id="56408"/>
    <lineage>
        <taxon>Eukaryota</taxon>
        <taxon>Fungi</taxon>
        <taxon>Dikarya</taxon>
        <taxon>Ascomycota</taxon>
        <taxon>Saccharomycotina</taxon>
        <taxon>Saccharomycetes</taxon>
        <taxon>Saccharomycodales</taxon>
        <taxon>Saccharomycodaceae</taxon>
        <taxon>Hanseniaspora</taxon>
    </lineage>
</organism>
<dbReference type="OrthoDB" id="10267474at2759"/>
<dbReference type="InParanoid" id="A0A1E5RYQ3"/>
<dbReference type="EMBL" id="LPNM01000002">
    <property type="protein sequence ID" value="OEJ92130.1"/>
    <property type="molecule type" value="Genomic_DNA"/>
</dbReference>
<dbReference type="GO" id="GO:0005737">
    <property type="term" value="C:cytoplasm"/>
    <property type="evidence" value="ECO:0007669"/>
    <property type="project" value="TreeGrafter"/>
</dbReference>
<keyword evidence="2" id="KW-0143">Chaperone</keyword>
<dbReference type="InterPro" id="IPR011599">
    <property type="entry name" value="PFD_alpha_archaea"/>
</dbReference>
<dbReference type="CDD" id="cd23157">
    <property type="entry name" value="Prefoldin_5"/>
    <property type="match status" value="1"/>
</dbReference>
<reference evidence="5" key="1">
    <citation type="journal article" date="2016" name="Genome Announc.">
        <title>Genome sequences of three species of Hanseniaspora isolated from spontaneous wine fermentations.</title>
        <authorList>
            <person name="Sternes P.R."/>
            <person name="Lee D."/>
            <person name="Kutyna D.R."/>
            <person name="Borneman A.R."/>
        </authorList>
    </citation>
    <scope>NUCLEOTIDE SEQUENCE [LARGE SCALE GENOMIC DNA]</scope>
    <source>
        <strain evidence="5">AWRI3579</strain>
    </source>
</reference>
<keyword evidence="5" id="KW-1185">Reference proteome</keyword>
<protein>
    <submittedName>
        <fullName evidence="4">Prefoldin subunit 5</fullName>
    </submittedName>
</protein>
<dbReference type="Pfam" id="PF02996">
    <property type="entry name" value="Prefoldin"/>
    <property type="match status" value="1"/>
</dbReference>
<evidence type="ECO:0000313" key="5">
    <source>
        <dbReference type="Proteomes" id="UP000095728"/>
    </source>
</evidence>
<dbReference type="GO" id="GO:1990114">
    <property type="term" value="P:RNA polymerase II core complex assembly"/>
    <property type="evidence" value="ECO:0007669"/>
    <property type="project" value="TreeGrafter"/>
</dbReference>
<evidence type="ECO:0000313" key="4">
    <source>
        <dbReference type="EMBL" id="OEJ92130.1"/>
    </source>
</evidence>
<evidence type="ECO:0000256" key="1">
    <source>
        <dbReference type="ARBA" id="ARBA00010048"/>
    </source>
</evidence>
<dbReference type="NCBIfam" id="TIGR00293">
    <property type="entry name" value="prefoldin subunit alpha"/>
    <property type="match status" value="1"/>
</dbReference>
<dbReference type="GO" id="GO:0051082">
    <property type="term" value="F:unfolded protein binding"/>
    <property type="evidence" value="ECO:0007669"/>
    <property type="project" value="InterPro"/>
</dbReference>
<dbReference type="GO" id="GO:0006457">
    <property type="term" value="P:protein folding"/>
    <property type="evidence" value="ECO:0007669"/>
    <property type="project" value="InterPro"/>
</dbReference>
<dbReference type="PANTHER" id="PTHR12674:SF2">
    <property type="entry name" value="PREFOLDIN SUBUNIT 5"/>
    <property type="match status" value="1"/>
</dbReference>
<dbReference type="InterPro" id="IPR009053">
    <property type="entry name" value="Prefoldin"/>
</dbReference>
<dbReference type="PANTHER" id="PTHR12674">
    <property type="entry name" value="PREFOLDIN SUBUNIT 5"/>
    <property type="match status" value="1"/>
</dbReference>
<evidence type="ECO:0000256" key="2">
    <source>
        <dbReference type="ARBA" id="ARBA00023186"/>
    </source>
</evidence>
<dbReference type="Gene3D" id="1.10.287.370">
    <property type="match status" value="1"/>
</dbReference>
<dbReference type="GO" id="GO:1990113">
    <property type="term" value="P:RNA polymerase I assembly"/>
    <property type="evidence" value="ECO:0007669"/>
    <property type="project" value="TreeGrafter"/>
</dbReference>
<dbReference type="GO" id="GO:0016272">
    <property type="term" value="C:prefoldin complex"/>
    <property type="evidence" value="ECO:0007669"/>
    <property type="project" value="InterPro"/>
</dbReference>
<keyword evidence="3" id="KW-0175">Coiled coil</keyword>
<sequence length="154" mass="17234">MSQTIDLSKLNLEQLSLVKQQLEQEVQHFTQSLQSLNIVKDKFNDCIDDIKMISGSEMENTPLLVPLSNSLYVPGKVRDSQKFLVDIGTGYFVEKTSAEALLFYQKKIDKLNKESVQITNIVKEKQTAALSIDSRIRQVAMAANASQQSQPQGA</sequence>
<evidence type="ECO:0000256" key="3">
    <source>
        <dbReference type="SAM" id="Coils"/>
    </source>
</evidence>
<dbReference type="FunFam" id="1.10.287.370:FF:000004">
    <property type="entry name" value="Probable prefoldin subunit 5"/>
    <property type="match status" value="1"/>
</dbReference>
<name>A0A1E5RYQ3_9ASCO</name>
<dbReference type="SUPFAM" id="SSF46579">
    <property type="entry name" value="Prefoldin"/>
    <property type="match status" value="1"/>
</dbReference>
<dbReference type="AlphaFoldDB" id="A0A1E5RYQ3"/>
<dbReference type="GO" id="GO:1990115">
    <property type="term" value="P:RNA polymerase III assembly"/>
    <property type="evidence" value="ECO:0007669"/>
    <property type="project" value="TreeGrafter"/>
</dbReference>
<comment type="caution">
    <text evidence="4">The sequence shown here is derived from an EMBL/GenBank/DDBJ whole genome shotgun (WGS) entry which is preliminary data.</text>
</comment>
<dbReference type="FunCoup" id="A0A1E5RYQ3">
    <property type="interactions" value="1026"/>
</dbReference>
<gene>
    <name evidence="4" type="ORF">AWRI3579_g252</name>
</gene>
<dbReference type="Proteomes" id="UP000095728">
    <property type="component" value="Unassembled WGS sequence"/>
</dbReference>
<feature type="coiled-coil region" evidence="3">
    <location>
        <begin position="5"/>
        <end position="39"/>
    </location>
</feature>